<sequence>MLRFFPAFTLILMIGPVCAGLIGTMLPAFGYLPALGGDGISIDPWRDLLRQPGLAISVRLSLVNGLVATLISFSLVMLFCAAWQGTRIFAVMQRLLSPILSVPHAAAAFGLAFLIAPSGWIVRAVAPFAGWDRPPDIVTLHDPMGIALIAGLVAKEIPFLLLMTLAALPQADADRTRQVVLTFGYGRVVGWLKAVLPRIYPQIRLPVLAVLAYSTSVVDVAMILGPTTPAPLAVRILGWLSDPDLSHRFLASAGAMLQLILVLMAIVIWRVGEKLAGFWGRFWAEGGMRGRRDGTLRRFAAGAAILSAGAVFLGLASLLVWSFAGYWSFPEFLPRSFSLRLWMREYDMLGAILWTTLVIAVLSVMVAIALVLGCLENETRRFQKPGQGAMLLIYLPLLMPQISFMFGLQVFFTGIGLERTLISVVIVHLIFVLPYVFLSLADPFRALDPRYGQTALCLGASPARVFWRVRLPLLTRPVLTACAVGLAVSVGQYLPTLLIGAGRFATVTTEAVALASGGDRRMIGIYGLLQMILPFAGFALALLIPAVVFRQRRGMADHNRG</sequence>
<evidence type="ECO:0000259" key="9">
    <source>
        <dbReference type="PROSITE" id="PS50928"/>
    </source>
</evidence>
<keyword evidence="4" id="KW-0997">Cell inner membrane</keyword>
<dbReference type="CDD" id="cd06261">
    <property type="entry name" value="TM_PBP2"/>
    <property type="match status" value="1"/>
</dbReference>
<keyword evidence="2 8" id="KW-0813">Transport</keyword>
<organism evidence="10 11">
    <name type="scientific">Thalassospira lucentensis</name>
    <dbReference type="NCBI Taxonomy" id="168935"/>
    <lineage>
        <taxon>Bacteria</taxon>
        <taxon>Pseudomonadati</taxon>
        <taxon>Pseudomonadota</taxon>
        <taxon>Alphaproteobacteria</taxon>
        <taxon>Rhodospirillales</taxon>
        <taxon>Thalassospiraceae</taxon>
        <taxon>Thalassospira</taxon>
    </lineage>
</organism>
<evidence type="ECO:0000256" key="3">
    <source>
        <dbReference type="ARBA" id="ARBA00022475"/>
    </source>
</evidence>
<dbReference type="PROSITE" id="PS50928">
    <property type="entry name" value="ABC_TM1"/>
    <property type="match status" value="2"/>
</dbReference>
<feature type="transmembrane region" description="Helical" evidence="8">
    <location>
        <begin position="62"/>
        <end position="83"/>
    </location>
</feature>
<evidence type="ECO:0000313" key="10">
    <source>
        <dbReference type="EMBL" id="KZB62343.1"/>
    </source>
</evidence>
<feature type="domain" description="ABC transmembrane type-1" evidence="9">
    <location>
        <begin position="54"/>
        <end position="268"/>
    </location>
</feature>
<feature type="transmembrane region" description="Helical" evidence="8">
    <location>
        <begin position="299"/>
        <end position="329"/>
    </location>
</feature>
<feature type="transmembrane region" description="Helical" evidence="8">
    <location>
        <begin position="245"/>
        <end position="269"/>
    </location>
</feature>
<dbReference type="PANTHER" id="PTHR43357">
    <property type="entry name" value="INNER MEMBRANE ABC TRANSPORTER PERMEASE PROTEIN YDCV"/>
    <property type="match status" value="1"/>
</dbReference>
<dbReference type="Pfam" id="PF00528">
    <property type="entry name" value="BPD_transp_1"/>
    <property type="match status" value="1"/>
</dbReference>
<feature type="transmembrane region" description="Helical" evidence="8">
    <location>
        <begin position="104"/>
        <end position="126"/>
    </location>
</feature>
<keyword evidence="3" id="KW-1003">Cell membrane</keyword>
<evidence type="ECO:0000256" key="5">
    <source>
        <dbReference type="ARBA" id="ARBA00022692"/>
    </source>
</evidence>
<dbReference type="InterPro" id="IPR000515">
    <property type="entry name" value="MetI-like"/>
</dbReference>
<dbReference type="AlphaFoldDB" id="A0A154L4G3"/>
<protein>
    <submittedName>
        <fullName evidence="10">ABC transporter permease</fullName>
    </submittedName>
</protein>
<keyword evidence="6 8" id="KW-1133">Transmembrane helix</keyword>
<feature type="transmembrane region" description="Helical" evidence="8">
    <location>
        <begin position="205"/>
        <end position="225"/>
    </location>
</feature>
<feature type="transmembrane region" description="Helical" evidence="8">
    <location>
        <begin position="349"/>
        <end position="372"/>
    </location>
</feature>
<dbReference type="SUPFAM" id="SSF161098">
    <property type="entry name" value="MetI-like"/>
    <property type="match status" value="2"/>
</dbReference>
<gene>
    <name evidence="10" type="ORF">AUP42_05205</name>
</gene>
<evidence type="ECO:0000256" key="4">
    <source>
        <dbReference type="ARBA" id="ARBA00022519"/>
    </source>
</evidence>
<feature type="domain" description="ABC transmembrane type-1" evidence="9">
    <location>
        <begin position="353"/>
        <end position="544"/>
    </location>
</feature>
<evidence type="ECO:0000256" key="2">
    <source>
        <dbReference type="ARBA" id="ARBA00022448"/>
    </source>
</evidence>
<feature type="transmembrane region" description="Helical" evidence="8">
    <location>
        <begin position="392"/>
        <end position="415"/>
    </location>
</feature>
<keyword evidence="5 8" id="KW-0812">Transmembrane</keyword>
<evidence type="ECO:0000256" key="1">
    <source>
        <dbReference type="ARBA" id="ARBA00004429"/>
    </source>
</evidence>
<proteinExistence type="inferred from homology"/>
<dbReference type="Gene3D" id="1.10.3720.10">
    <property type="entry name" value="MetI-like"/>
    <property type="match status" value="2"/>
</dbReference>
<feature type="transmembrane region" description="Helical" evidence="8">
    <location>
        <begin position="523"/>
        <end position="549"/>
    </location>
</feature>
<comment type="caution">
    <text evidence="10">The sequence shown here is derived from an EMBL/GenBank/DDBJ whole genome shotgun (WGS) entry which is preliminary data.</text>
</comment>
<dbReference type="RefSeq" id="WP_062952916.1">
    <property type="nucleotide sequence ID" value="NZ_LPVY01000021.1"/>
</dbReference>
<dbReference type="InterPro" id="IPR035906">
    <property type="entry name" value="MetI-like_sf"/>
</dbReference>
<dbReference type="GO" id="GO:0005886">
    <property type="term" value="C:plasma membrane"/>
    <property type="evidence" value="ECO:0007669"/>
    <property type="project" value="UniProtKB-SubCell"/>
</dbReference>
<keyword evidence="7 8" id="KW-0472">Membrane</keyword>
<evidence type="ECO:0000256" key="8">
    <source>
        <dbReference type="RuleBase" id="RU363032"/>
    </source>
</evidence>
<dbReference type="Proteomes" id="UP000076335">
    <property type="component" value="Unassembled WGS sequence"/>
</dbReference>
<reference evidence="10 11" key="1">
    <citation type="submission" date="2015-12" db="EMBL/GenBank/DDBJ databases">
        <title>Genome sequence of Thalassospira lucentensis MCCC 1A02072.</title>
        <authorList>
            <person name="Lu L."/>
            <person name="Lai Q."/>
            <person name="Shao Z."/>
            <person name="Qian P."/>
        </authorList>
    </citation>
    <scope>NUCLEOTIDE SEQUENCE [LARGE SCALE GENOMIC DNA]</scope>
    <source>
        <strain evidence="10 11">MCCC 1A02072</strain>
    </source>
</reference>
<dbReference type="EMBL" id="LPVY01000021">
    <property type="protein sequence ID" value="KZB62343.1"/>
    <property type="molecule type" value="Genomic_DNA"/>
</dbReference>
<accession>A0A154L4G3</accession>
<name>A0A154L4G3_9PROT</name>
<dbReference type="OrthoDB" id="7852521at2"/>
<comment type="subcellular location">
    <subcellularLocation>
        <location evidence="1">Cell inner membrane</location>
        <topology evidence="1">Multi-pass membrane protein</topology>
    </subcellularLocation>
    <subcellularLocation>
        <location evidence="8">Cell membrane</location>
        <topology evidence="8">Multi-pass membrane protein</topology>
    </subcellularLocation>
</comment>
<feature type="transmembrane region" description="Helical" evidence="8">
    <location>
        <begin position="473"/>
        <end position="494"/>
    </location>
</feature>
<evidence type="ECO:0000256" key="6">
    <source>
        <dbReference type="ARBA" id="ARBA00022989"/>
    </source>
</evidence>
<feature type="transmembrane region" description="Helical" evidence="8">
    <location>
        <begin position="146"/>
        <end position="168"/>
    </location>
</feature>
<dbReference type="GO" id="GO:0055085">
    <property type="term" value="P:transmembrane transport"/>
    <property type="evidence" value="ECO:0007669"/>
    <property type="project" value="InterPro"/>
</dbReference>
<evidence type="ECO:0000256" key="7">
    <source>
        <dbReference type="ARBA" id="ARBA00023136"/>
    </source>
</evidence>
<evidence type="ECO:0000313" key="11">
    <source>
        <dbReference type="Proteomes" id="UP000076335"/>
    </source>
</evidence>
<dbReference type="PANTHER" id="PTHR43357:SF4">
    <property type="entry name" value="INNER MEMBRANE ABC TRANSPORTER PERMEASE PROTEIN YDCV"/>
    <property type="match status" value="1"/>
</dbReference>
<comment type="similarity">
    <text evidence="8">Belongs to the binding-protein-dependent transport system permease family.</text>
</comment>
<feature type="transmembrane region" description="Helical" evidence="8">
    <location>
        <begin position="421"/>
        <end position="441"/>
    </location>
</feature>